<dbReference type="EMBL" id="MSKJ01000018">
    <property type="protein sequence ID" value="OLO44047.1"/>
    <property type="molecule type" value="Genomic_DNA"/>
</dbReference>
<protein>
    <submittedName>
        <fullName evidence="2">Uncharacterized protein</fullName>
    </submittedName>
</protein>
<feature type="compositionally biased region" description="Polar residues" evidence="1">
    <location>
        <begin position="577"/>
        <end position="588"/>
    </location>
</feature>
<proteinExistence type="predicted"/>
<dbReference type="InterPro" id="IPR015943">
    <property type="entry name" value="WD40/YVTN_repeat-like_dom_sf"/>
</dbReference>
<dbReference type="Proteomes" id="UP000186857">
    <property type="component" value="Unassembled WGS sequence"/>
</dbReference>
<evidence type="ECO:0000256" key="1">
    <source>
        <dbReference type="SAM" id="MobiDB-lite"/>
    </source>
</evidence>
<dbReference type="RefSeq" id="WP_075377103.1">
    <property type="nucleotide sequence ID" value="NZ_MSKJ01000018.1"/>
</dbReference>
<dbReference type="OrthoDB" id="9802683at2"/>
<evidence type="ECO:0000313" key="2">
    <source>
        <dbReference type="EMBL" id="OLO44047.1"/>
    </source>
</evidence>
<reference evidence="2 3" key="1">
    <citation type="submission" date="2016-12" db="EMBL/GenBank/DDBJ databases">
        <title>Genomic Comparison of strains in the 'Actinomyces naeslundii' Group.</title>
        <authorList>
            <person name="Mughal S.R."/>
            <person name="Do T."/>
            <person name="Gilbert S.C."/>
            <person name="Witherden E.A."/>
            <person name="Didelot X."/>
            <person name="Beighton D."/>
        </authorList>
    </citation>
    <scope>NUCLEOTIDE SEQUENCE [LARGE SCALE GENOMIC DNA]</scope>
    <source>
        <strain evidence="2 3">CCUG 33920</strain>
    </source>
</reference>
<accession>A0A1Q8V7H0</accession>
<dbReference type="AlphaFoldDB" id="A0A1Q8V7H0"/>
<name>A0A1Q8V7H0_9ACTO</name>
<evidence type="ECO:0000313" key="3">
    <source>
        <dbReference type="Proteomes" id="UP000186857"/>
    </source>
</evidence>
<sequence length="634" mass="67256">MRRLSTTPRLFIILSLLPLLLTSMIVLTPAAPVATAEEKTEANADADGSGNVGDNGGEADAGAGPTGQSLQEPVYTAAPLPTVQIDGVAWGQLVVGDVVYVVGSFNSARPAGAPAGQQEVPRSNILAYDLTTGELIEDFAPTLNGAGRSLALSEDGKTLYVAGEFDRVNDEWHSRLAAFDISQGHGTLISSFQPVFSTTVKDIAVAGDTLYVGGYFTKVNKQQRTRLAALKASTGELLDWTASAEGPNAQVYAIEVSPDHSKVVIGGSFSSVNGSSRPGYGMALLDASTGEVLPMPVNDTVRTAGEKAAIFDIAVDDAGFYATAYSAVGRLDEANLEGSFKADWNGNLIWLEPCHGDTYGIAPTKEIVYTVGHAHSCETIYGFPNMPEVRKDGSHPLYVRAMAFTNSPDIAIRQQGVADGYQDWSTSGLKSPTIIGWYPDLEAGKVTKMSQAAYKVDVTDKYVLMVGEFIEADGKVQQGIVRYPRRAGQPTLPPEGKAENLAAKAEVTTSGSVKVSFTATWDRDDPTLTYSLYRDNETTPVATEKISDTRWALNDHSLEDTTCSAGEHTYRLVVSDPSGNTITAQMPSVTVPRKADNADPANADDAAKNADQDGNNQANADDEADGSPEGKDGH</sequence>
<dbReference type="Gene3D" id="2.130.10.10">
    <property type="entry name" value="YVTN repeat-like/Quinoprotein amine dehydrogenase"/>
    <property type="match status" value="1"/>
</dbReference>
<gene>
    <name evidence="2" type="ORF">BKH29_08870</name>
</gene>
<feature type="region of interest" description="Disordered" evidence="1">
    <location>
        <begin position="38"/>
        <end position="70"/>
    </location>
</feature>
<feature type="region of interest" description="Disordered" evidence="1">
    <location>
        <begin position="577"/>
        <end position="634"/>
    </location>
</feature>
<comment type="caution">
    <text evidence="2">The sequence shown here is derived from an EMBL/GenBank/DDBJ whole genome shotgun (WGS) entry which is preliminary data.</text>
</comment>
<dbReference type="InterPro" id="IPR011047">
    <property type="entry name" value="Quinoprotein_ADH-like_sf"/>
</dbReference>
<organism evidence="2 3">
    <name type="scientific">Actinomyces oris</name>
    <dbReference type="NCBI Taxonomy" id="544580"/>
    <lineage>
        <taxon>Bacteria</taxon>
        <taxon>Bacillati</taxon>
        <taxon>Actinomycetota</taxon>
        <taxon>Actinomycetes</taxon>
        <taxon>Actinomycetales</taxon>
        <taxon>Actinomycetaceae</taxon>
        <taxon>Actinomyces</taxon>
    </lineage>
</organism>
<dbReference type="SUPFAM" id="SSF50998">
    <property type="entry name" value="Quinoprotein alcohol dehydrogenase-like"/>
    <property type="match status" value="1"/>
</dbReference>